<dbReference type="GeneID" id="64405733"/>
<accession>A0A448MUZ2</accession>
<gene>
    <name evidence="2" type="ORF">NCTC12967_00234</name>
</gene>
<organism evidence="2 3">
    <name type="scientific">Arachnia propionica</name>
    <dbReference type="NCBI Taxonomy" id="1750"/>
    <lineage>
        <taxon>Bacteria</taxon>
        <taxon>Bacillati</taxon>
        <taxon>Actinomycetota</taxon>
        <taxon>Actinomycetes</taxon>
        <taxon>Propionibacteriales</taxon>
        <taxon>Propionibacteriaceae</taxon>
        <taxon>Arachnia</taxon>
    </lineage>
</organism>
<feature type="compositionally biased region" description="Basic and acidic residues" evidence="1">
    <location>
        <begin position="408"/>
        <end position="421"/>
    </location>
</feature>
<dbReference type="Proteomes" id="UP000273044">
    <property type="component" value="Chromosome"/>
</dbReference>
<feature type="region of interest" description="Disordered" evidence="1">
    <location>
        <begin position="619"/>
        <end position="651"/>
    </location>
</feature>
<evidence type="ECO:0000313" key="3">
    <source>
        <dbReference type="Proteomes" id="UP000273044"/>
    </source>
</evidence>
<feature type="region of interest" description="Disordered" evidence="1">
    <location>
        <begin position="398"/>
        <end position="421"/>
    </location>
</feature>
<proteinExistence type="predicted"/>
<dbReference type="NCBIfam" id="TIGR03986">
    <property type="entry name" value="TIGR03986 family CRISPR-associated RAMP protein"/>
    <property type="match status" value="1"/>
</dbReference>
<keyword evidence="3" id="KW-1185">Reference proteome</keyword>
<protein>
    <submittedName>
        <fullName evidence="2">CRISPR-associated protein</fullName>
    </submittedName>
</protein>
<dbReference type="InterPro" id="IPR023825">
    <property type="entry name" value="CRISPR-assoc_RAMP_BGP1436"/>
</dbReference>
<feature type="compositionally biased region" description="Basic and acidic residues" evidence="1">
    <location>
        <begin position="640"/>
        <end position="651"/>
    </location>
</feature>
<evidence type="ECO:0000313" key="2">
    <source>
        <dbReference type="EMBL" id="VEH68970.1"/>
    </source>
</evidence>
<name>A0A448MUZ2_9ACTN</name>
<reference evidence="2 3" key="1">
    <citation type="submission" date="2018-12" db="EMBL/GenBank/DDBJ databases">
        <authorList>
            <consortium name="Pathogen Informatics"/>
        </authorList>
    </citation>
    <scope>NUCLEOTIDE SEQUENCE [LARGE SCALE GENOMIC DNA]</scope>
    <source>
        <strain evidence="2 3">NCTC12967</strain>
    </source>
</reference>
<evidence type="ECO:0000256" key="1">
    <source>
        <dbReference type="SAM" id="MobiDB-lite"/>
    </source>
</evidence>
<dbReference type="RefSeq" id="WP_061787329.1">
    <property type="nucleotide sequence ID" value="NZ_LR134406.1"/>
</dbReference>
<dbReference type="AlphaFoldDB" id="A0A448MUZ2"/>
<sequence length="651" mass="73199">MTDFVNPYTFVPLPRKVVRRQPPGHDPGPDEARERYVGALEVTWHIQSPIAIPMEEWGSIGGDVRIPGSSIKGAVRSTHEMLFGGCLRQVDLGYRPTYRQLPNMDALKDWRMAVVLSEDEVLLCEKEDPKRRSSIDSKALCERVGDRARTGDVIAVNSDDDWKEKPERRVAERFQVLQRPAEVSGYEDLAGCYVVLITKEGARPREVKVKDKVANKNKTARAKWYWSLGKLTRERATISSQAKRDFSWAMMEARPDGERWIDVFRGKTKLGQARGNKHALEPGSVIWVKVLNGKVIAIKLSQFWRERSKECLGGRIPKETHPCDDENLRLCPSCSVFGSADTLNDKADTDERRREGDQRSYAAHVRFGAAVGVDLQGREVTLAPLGQPHLGAGLTYLEPKSPEAAPASRDERWSRWDSDGTPKRQLRGRKFYWHSNPERQLDHLQHTQGVGDVPGRHLKREHHGAEMCTKAQLVTGGTFRQTITFDGLDQFGVASLLAALQPGRLLGDGEFALHLGRGKPLGLGSVTAEITAARITTVAARYGDKAEIPLEKFVIDPAEVRTRCGDLDAVHEGARKVLRLDGLGENWWKVTYPTTQPWRQFGSKEFDESFKFFKDFGGPAQSKNRKVSWKPGAWKPMPEITDHDQSDWSAK</sequence>
<dbReference type="EMBL" id="LR134406">
    <property type="protein sequence ID" value="VEH68970.1"/>
    <property type="molecule type" value="Genomic_DNA"/>
</dbReference>